<feature type="transmembrane region" description="Helical" evidence="1">
    <location>
        <begin position="137"/>
        <end position="157"/>
    </location>
</feature>
<sequence>MQIKANTILVDKLKANGVETMTLSMILIVSIGLVQMITIIFFITYYRKWVPRMNGMMVSMALGMTAGILFGTILGAILHGDLVTSTIYSILIGVVIGFIAGLPLGLLAILDGVLAGLMGGMMGAMLGDMVAMASPDVMIKLLSFFVTMILLLVLYATESSIRKLSNDSMISFFNYPYLTIFLIALVFIGLKQLGPVV</sequence>
<keyword evidence="1" id="KW-0472">Membrane</keyword>
<feature type="transmembrane region" description="Helical" evidence="1">
    <location>
        <begin position="58"/>
        <end position="80"/>
    </location>
</feature>
<dbReference type="RefSeq" id="WP_327608141.1">
    <property type="nucleotide sequence ID" value="NZ_JARZFX010000007.1"/>
</dbReference>
<organism evidence="2 3">
    <name type="scientific">Virgibacillus tibetensis</name>
    <dbReference type="NCBI Taxonomy" id="3042313"/>
    <lineage>
        <taxon>Bacteria</taxon>
        <taxon>Bacillati</taxon>
        <taxon>Bacillota</taxon>
        <taxon>Bacilli</taxon>
        <taxon>Bacillales</taxon>
        <taxon>Bacillaceae</taxon>
        <taxon>Virgibacillus</taxon>
    </lineage>
</organism>
<dbReference type="EMBL" id="JARZFX010000007">
    <property type="protein sequence ID" value="MEC5424573.1"/>
    <property type="molecule type" value="Genomic_DNA"/>
</dbReference>
<protein>
    <submittedName>
        <fullName evidence="2">Uncharacterized protein</fullName>
    </submittedName>
</protein>
<evidence type="ECO:0000313" key="2">
    <source>
        <dbReference type="EMBL" id="MEC5424573.1"/>
    </source>
</evidence>
<feature type="transmembrane region" description="Helical" evidence="1">
    <location>
        <begin position="86"/>
        <end position="106"/>
    </location>
</feature>
<feature type="transmembrane region" description="Helical" evidence="1">
    <location>
        <begin position="23"/>
        <end position="46"/>
    </location>
</feature>
<accession>A0ABU6KGY5</accession>
<proteinExistence type="predicted"/>
<keyword evidence="1" id="KW-1133">Transmembrane helix</keyword>
<reference evidence="2 3" key="1">
    <citation type="journal article" date="2024" name="Int. J. Syst. Evol. Microbiol.">
        <title>Virgibacillus tibetensis sp. nov., isolated from salt lake on the Tibetan Plateau of China.</title>
        <authorList>
            <person name="Phurbu D."/>
            <person name="Liu Z.-X."/>
            <person name="Wang R."/>
            <person name="Zheng Y.-Y."/>
            <person name="Liu H.-C."/>
            <person name="Zhou Y.-G."/>
            <person name="Yu Y.-J."/>
            <person name="Li A.-H."/>
        </authorList>
    </citation>
    <scope>NUCLEOTIDE SEQUENCE [LARGE SCALE GENOMIC DNA]</scope>
    <source>
        <strain evidence="2 3">C22-A2</strain>
    </source>
</reference>
<gene>
    <name evidence="2" type="ORF">QGM71_13815</name>
</gene>
<name>A0ABU6KGY5_9BACI</name>
<feature type="transmembrane region" description="Helical" evidence="1">
    <location>
        <begin position="169"/>
        <end position="190"/>
    </location>
</feature>
<evidence type="ECO:0000256" key="1">
    <source>
        <dbReference type="SAM" id="Phobius"/>
    </source>
</evidence>
<keyword evidence="1" id="KW-0812">Transmembrane</keyword>
<dbReference type="Proteomes" id="UP001335737">
    <property type="component" value="Unassembled WGS sequence"/>
</dbReference>
<keyword evidence="3" id="KW-1185">Reference proteome</keyword>
<evidence type="ECO:0000313" key="3">
    <source>
        <dbReference type="Proteomes" id="UP001335737"/>
    </source>
</evidence>
<comment type="caution">
    <text evidence="2">The sequence shown here is derived from an EMBL/GenBank/DDBJ whole genome shotgun (WGS) entry which is preliminary data.</text>
</comment>